<keyword evidence="4" id="KW-0375">Hydrogen ion transport</keyword>
<keyword evidence="6" id="KW-0472">Membrane</keyword>
<dbReference type="Pfam" id="PF00213">
    <property type="entry name" value="OSCP"/>
    <property type="match status" value="1"/>
</dbReference>
<dbReference type="PANTHER" id="PTHR11910">
    <property type="entry name" value="ATP SYNTHASE DELTA CHAIN"/>
    <property type="match status" value="1"/>
</dbReference>
<dbReference type="EMBL" id="JAVFKY010000002">
    <property type="protein sequence ID" value="KAK5581555.1"/>
    <property type="molecule type" value="Genomic_DNA"/>
</dbReference>
<accession>A0AAN7Z285</accession>
<evidence type="ECO:0000313" key="8">
    <source>
        <dbReference type="EMBL" id="KAK5581555.1"/>
    </source>
</evidence>
<dbReference type="GO" id="GO:0016020">
    <property type="term" value="C:membrane"/>
    <property type="evidence" value="ECO:0007669"/>
    <property type="project" value="UniProtKB-SubCell"/>
</dbReference>
<proteinExistence type="inferred from homology"/>
<dbReference type="SUPFAM" id="SSF47928">
    <property type="entry name" value="N-terminal domain of the delta subunit of the F1F0-ATP synthase"/>
    <property type="match status" value="1"/>
</dbReference>
<dbReference type="GO" id="GO:0046933">
    <property type="term" value="F:proton-transporting ATP synthase activity, rotational mechanism"/>
    <property type="evidence" value="ECO:0007669"/>
    <property type="project" value="InterPro"/>
</dbReference>
<dbReference type="InterPro" id="IPR000711">
    <property type="entry name" value="ATPase_OSCP/dsu"/>
</dbReference>
<keyword evidence="5" id="KW-0406">Ion transport</keyword>
<evidence type="ECO:0000256" key="7">
    <source>
        <dbReference type="ARBA" id="ARBA00023310"/>
    </source>
</evidence>
<dbReference type="InterPro" id="IPR026015">
    <property type="entry name" value="ATP_synth_OSCP/delta_N_sf"/>
</dbReference>
<dbReference type="Proteomes" id="UP001344447">
    <property type="component" value="Unassembled WGS sequence"/>
</dbReference>
<reference evidence="8 9" key="1">
    <citation type="submission" date="2023-11" db="EMBL/GenBank/DDBJ databases">
        <title>Dfirmibasis_genome.</title>
        <authorList>
            <person name="Edelbroek B."/>
            <person name="Kjellin J."/>
            <person name="Jerlstrom-Hultqvist J."/>
            <person name="Soderbom F."/>
        </authorList>
    </citation>
    <scope>NUCLEOTIDE SEQUENCE [LARGE SCALE GENOMIC DNA]</scope>
    <source>
        <strain evidence="8 9">TNS-C-14</strain>
    </source>
</reference>
<evidence type="ECO:0000256" key="5">
    <source>
        <dbReference type="ARBA" id="ARBA00023065"/>
    </source>
</evidence>
<keyword evidence="9" id="KW-1185">Reference proteome</keyword>
<sequence length="299" mass="33681">MLTRFSRTAIKNGRYFSTSAKTTTPLTDAEEVEILKAVQAPEFKEASKKSREQYKEIISKLTSEEGKSITQSTGVKPTINISSPSGKIAHALFDAASSMRSIGIVSKELAQVKTIIEKTPGFKAALEGEIDNSEKSTMVELLQNTVSLSPVSGFFLYFMTYEQNFKLINPTLNDFKRLVASLDSEMSIRLTVAHQYTETERNDLEKNVKSFFPPETTFKFSYIVDPAIEKGFIIESPFINHDASYATAVKKVQSEEQTVFTEFLNDIKNGIKTQTAVWETKDFKEKYLTFDEKAYDAKI</sequence>
<keyword evidence="3" id="KW-0813">Transport</keyword>
<evidence type="ECO:0000256" key="3">
    <source>
        <dbReference type="ARBA" id="ARBA00022448"/>
    </source>
</evidence>
<dbReference type="AlphaFoldDB" id="A0AAN7Z285"/>
<organism evidence="8 9">
    <name type="scientific">Dictyostelium firmibasis</name>
    <dbReference type="NCBI Taxonomy" id="79012"/>
    <lineage>
        <taxon>Eukaryota</taxon>
        <taxon>Amoebozoa</taxon>
        <taxon>Evosea</taxon>
        <taxon>Eumycetozoa</taxon>
        <taxon>Dictyostelia</taxon>
        <taxon>Dictyosteliales</taxon>
        <taxon>Dictyosteliaceae</taxon>
        <taxon>Dictyostelium</taxon>
    </lineage>
</organism>
<evidence type="ECO:0000256" key="4">
    <source>
        <dbReference type="ARBA" id="ARBA00022781"/>
    </source>
</evidence>
<gene>
    <name evidence="8" type="ORF">RB653_001591</name>
</gene>
<evidence type="ECO:0000313" key="9">
    <source>
        <dbReference type="Proteomes" id="UP001344447"/>
    </source>
</evidence>
<evidence type="ECO:0000256" key="2">
    <source>
        <dbReference type="ARBA" id="ARBA00007046"/>
    </source>
</evidence>
<name>A0AAN7Z285_9MYCE</name>
<dbReference type="Gene3D" id="1.10.520.20">
    <property type="entry name" value="N-terminal domain of the delta subunit of the F1F0-ATP synthase"/>
    <property type="match status" value="1"/>
</dbReference>
<comment type="caution">
    <text evidence="8">The sequence shown here is derived from an EMBL/GenBank/DDBJ whole genome shotgun (WGS) entry which is preliminary data.</text>
</comment>
<evidence type="ECO:0000256" key="1">
    <source>
        <dbReference type="ARBA" id="ARBA00004370"/>
    </source>
</evidence>
<keyword evidence="7" id="KW-0066">ATP synthesis</keyword>
<evidence type="ECO:0000256" key="6">
    <source>
        <dbReference type="ARBA" id="ARBA00023136"/>
    </source>
</evidence>
<protein>
    <submittedName>
        <fullName evidence="8">Uncharacterized protein</fullName>
    </submittedName>
</protein>
<comment type="subcellular location">
    <subcellularLocation>
        <location evidence="1">Membrane</location>
    </subcellularLocation>
</comment>
<comment type="similarity">
    <text evidence="2">Belongs to the ATPase delta chain family.</text>
</comment>